<evidence type="ECO:0000256" key="1">
    <source>
        <dbReference type="ARBA" id="ARBA00022987"/>
    </source>
</evidence>
<dbReference type="EMBL" id="BMWE01000023">
    <property type="protein sequence ID" value="GGY44736.1"/>
    <property type="molecule type" value="Genomic_DNA"/>
</dbReference>
<dbReference type="PANTHER" id="PTHR36852">
    <property type="entry name" value="PROTEIN GVPL 2"/>
    <property type="match status" value="1"/>
</dbReference>
<evidence type="ECO:0000256" key="2">
    <source>
        <dbReference type="ARBA" id="ARBA00035108"/>
    </source>
</evidence>
<comment type="similarity">
    <text evidence="3">Belongs to the gas vesicle GvpF/GvpL family.</text>
</comment>
<evidence type="ECO:0000313" key="5">
    <source>
        <dbReference type="Proteomes" id="UP000653308"/>
    </source>
</evidence>
<evidence type="ECO:0000256" key="3">
    <source>
        <dbReference type="ARBA" id="ARBA00035643"/>
    </source>
</evidence>
<accession>A0ABQ3AE08</accession>
<dbReference type="Pfam" id="PF06386">
    <property type="entry name" value="GvpL_GvpF"/>
    <property type="match status" value="1"/>
</dbReference>
<evidence type="ECO:0000313" key="4">
    <source>
        <dbReference type="EMBL" id="GGY44736.1"/>
    </source>
</evidence>
<organism evidence="4 5">
    <name type="scientific">Streptomyces djakartensis</name>
    <dbReference type="NCBI Taxonomy" id="68193"/>
    <lineage>
        <taxon>Bacteria</taxon>
        <taxon>Bacillati</taxon>
        <taxon>Actinomycetota</taxon>
        <taxon>Actinomycetes</taxon>
        <taxon>Kitasatosporales</taxon>
        <taxon>Streptomycetaceae</taxon>
        <taxon>Streptomyces</taxon>
    </lineage>
</organism>
<dbReference type="RefSeq" id="WP_190201027.1">
    <property type="nucleotide sequence ID" value="NZ_BMWE01000023.1"/>
</dbReference>
<gene>
    <name evidence="4" type="ORF">GCM10010384_59360</name>
</gene>
<keyword evidence="5" id="KW-1185">Reference proteome</keyword>
<comment type="subcellular location">
    <subcellularLocation>
        <location evidence="2">Gas vesicle</location>
    </subcellularLocation>
</comment>
<dbReference type="PANTHER" id="PTHR36852:SF1">
    <property type="entry name" value="PROTEIN GVPL 2"/>
    <property type="match status" value="1"/>
</dbReference>
<dbReference type="InterPro" id="IPR009430">
    <property type="entry name" value="GvpL/GvpF"/>
</dbReference>
<name>A0ABQ3AE08_9ACTN</name>
<comment type="caution">
    <text evidence="4">The sequence shown here is derived from an EMBL/GenBank/DDBJ whole genome shotgun (WGS) entry which is preliminary data.</text>
</comment>
<keyword evidence="1" id="KW-0304">Gas vesicle</keyword>
<protein>
    <submittedName>
        <fullName evidence="4">Gas vesicle protein</fullName>
    </submittedName>
</protein>
<sequence length="252" mass="26584">MTAAGTYVYGIVACGHPVPSGLRGVGMPQAVPEVLTVGATAAVVSAAPVPLRARRRDLLAHQEVLLALALDGPVLPMRFGMVAPDADAVREQLEAGQERNLRALDRLAGRVEMNVKALPATGALAALVAEEPRVRQLREAAHRRPGYEANVRLGEAVVRTLERRAADAAQEIQPELAALAGACSTGPHVDGTVLNLSFLVAREQVVEFRAAVDRLSARYRDRVELRVAGPLPCYSFAAEPEVAAAAAVRTGG</sequence>
<dbReference type="Proteomes" id="UP000653308">
    <property type="component" value="Unassembled WGS sequence"/>
</dbReference>
<reference evidence="5" key="1">
    <citation type="journal article" date="2019" name="Int. J. Syst. Evol. Microbiol.">
        <title>The Global Catalogue of Microorganisms (GCM) 10K type strain sequencing project: providing services to taxonomists for standard genome sequencing and annotation.</title>
        <authorList>
            <consortium name="The Broad Institute Genomics Platform"/>
            <consortium name="The Broad Institute Genome Sequencing Center for Infectious Disease"/>
            <person name="Wu L."/>
            <person name="Ma J."/>
        </authorList>
    </citation>
    <scope>NUCLEOTIDE SEQUENCE [LARGE SCALE GENOMIC DNA]</scope>
    <source>
        <strain evidence="5">JCM 4957</strain>
    </source>
</reference>
<proteinExistence type="inferred from homology"/>